<name>A0A9P6YHB4_RHIOR</name>
<feature type="compositionally biased region" description="Basic and acidic residues" evidence="1">
    <location>
        <begin position="60"/>
        <end position="69"/>
    </location>
</feature>
<comment type="caution">
    <text evidence="2">The sequence shown here is derived from an EMBL/GenBank/DDBJ whole genome shotgun (WGS) entry which is preliminary data.</text>
</comment>
<evidence type="ECO:0000313" key="3">
    <source>
        <dbReference type="Proteomes" id="UP000717996"/>
    </source>
</evidence>
<sequence length="69" mass="7810">MSTILSNNNNNNNSSKLLTREEVLALARNEYARQLSNYTKAQLLKNKQHESNTKPSPARGIKDPQAKKQ</sequence>
<dbReference type="EMBL" id="JAANIT010000362">
    <property type="protein sequence ID" value="KAG1548534.1"/>
    <property type="molecule type" value="Genomic_DNA"/>
</dbReference>
<protein>
    <submittedName>
        <fullName evidence="2">Uncharacterized protein</fullName>
    </submittedName>
</protein>
<reference evidence="2" key="1">
    <citation type="journal article" date="2020" name="Microb. Genom.">
        <title>Genetic diversity of clinical and environmental Mucorales isolates obtained from an investigation of mucormycosis cases among solid organ transplant recipients.</title>
        <authorList>
            <person name="Nguyen M.H."/>
            <person name="Kaul D."/>
            <person name="Muto C."/>
            <person name="Cheng S.J."/>
            <person name="Richter R.A."/>
            <person name="Bruno V.M."/>
            <person name="Liu G."/>
            <person name="Beyhan S."/>
            <person name="Sundermann A.J."/>
            <person name="Mounaud S."/>
            <person name="Pasculle A.W."/>
            <person name="Nierman W.C."/>
            <person name="Driscoll E."/>
            <person name="Cumbie R."/>
            <person name="Clancy C.J."/>
            <person name="Dupont C.L."/>
        </authorList>
    </citation>
    <scope>NUCLEOTIDE SEQUENCE</scope>
    <source>
        <strain evidence="2">GL16</strain>
    </source>
</reference>
<gene>
    <name evidence="2" type="ORF">G6F51_003605</name>
</gene>
<dbReference type="AlphaFoldDB" id="A0A9P6YHB4"/>
<accession>A0A9P6YHB4</accession>
<feature type="region of interest" description="Disordered" evidence="1">
    <location>
        <begin position="41"/>
        <end position="69"/>
    </location>
</feature>
<dbReference type="Proteomes" id="UP000717996">
    <property type="component" value="Unassembled WGS sequence"/>
</dbReference>
<dbReference type="OrthoDB" id="2287383at2759"/>
<evidence type="ECO:0000313" key="2">
    <source>
        <dbReference type="EMBL" id="KAG1548534.1"/>
    </source>
</evidence>
<evidence type="ECO:0000256" key="1">
    <source>
        <dbReference type="SAM" id="MobiDB-lite"/>
    </source>
</evidence>
<proteinExistence type="predicted"/>
<organism evidence="2 3">
    <name type="scientific">Rhizopus oryzae</name>
    <name type="common">Mucormycosis agent</name>
    <name type="synonym">Rhizopus arrhizus var. delemar</name>
    <dbReference type="NCBI Taxonomy" id="64495"/>
    <lineage>
        <taxon>Eukaryota</taxon>
        <taxon>Fungi</taxon>
        <taxon>Fungi incertae sedis</taxon>
        <taxon>Mucoromycota</taxon>
        <taxon>Mucoromycotina</taxon>
        <taxon>Mucoromycetes</taxon>
        <taxon>Mucorales</taxon>
        <taxon>Mucorineae</taxon>
        <taxon>Rhizopodaceae</taxon>
        <taxon>Rhizopus</taxon>
    </lineage>
</organism>